<evidence type="ECO:0000313" key="1">
    <source>
        <dbReference type="EMBL" id="ANU07915.1"/>
    </source>
</evidence>
<proteinExistence type="predicted"/>
<dbReference type="KEGG" id="anh:A6F65_01616"/>
<dbReference type="EMBL" id="CP016545">
    <property type="protein sequence ID" value="ANU07915.1"/>
    <property type="molecule type" value="Genomic_DNA"/>
</dbReference>
<dbReference type="Proteomes" id="UP000092698">
    <property type="component" value="Chromosome"/>
</dbReference>
<dbReference type="AlphaFoldDB" id="A0A1C7D904"/>
<name>A0A1C7D904_9SPHN</name>
<evidence type="ECO:0000313" key="2">
    <source>
        <dbReference type="Proteomes" id="UP000092698"/>
    </source>
</evidence>
<gene>
    <name evidence="1" type="ORF">A6F65_01616</name>
</gene>
<sequence length="350" mass="38917">MTIDMQSISTDPALYLYNFHKEFAQFLEMPRDAFHKSVFLDERIQHGNRKMFRAPIDALANNFRMPALTSCPVNWIFHVAQCGSTLLARSLDHPGESLVLREPAAIRQIGVIASAGADRHERLGDPGIDRLLSVTMALLGKRFESSSSVVVKANVPVNFIAPEIMARNPEAGAVLMYFPLAEYIAAIMRTEAHERWVTSIYDEMRIGESEWVSKAPPANTAQKAAALWFVQMKIFDAVLQRFPNARSLNASQFFAEPQDAIAASAKIFGIPMTAERAREIADGELFQTYAKNPALDYDPQVRLAREAEAKGRLSSQIEDARNWVMGAKDRHGLIDELTKPLGEAGGQLIS</sequence>
<accession>A0A1C7D904</accession>
<organism evidence="1 2">
    <name type="scientific">Paraurantiacibacter namhicola</name>
    <dbReference type="NCBI Taxonomy" id="645517"/>
    <lineage>
        <taxon>Bacteria</taxon>
        <taxon>Pseudomonadati</taxon>
        <taxon>Pseudomonadota</taxon>
        <taxon>Alphaproteobacteria</taxon>
        <taxon>Sphingomonadales</taxon>
        <taxon>Erythrobacteraceae</taxon>
        <taxon>Paraurantiacibacter</taxon>
    </lineage>
</organism>
<reference evidence="1 2" key="1">
    <citation type="submission" date="2016-07" db="EMBL/GenBank/DDBJ databases">
        <title>Complete genome sequence of Altererythrobacter namhicola JCM 16345T, containing esterase-encoding genes.</title>
        <authorList>
            <person name="Cheng H."/>
            <person name="Wu Y.-H."/>
            <person name="Jian S.-L."/>
            <person name="Huo Y.-Y."/>
            <person name="Wang C.-S."/>
            <person name="Xu X.-W."/>
        </authorList>
    </citation>
    <scope>NUCLEOTIDE SEQUENCE [LARGE SCALE GENOMIC DNA]</scope>
    <source>
        <strain evidence="1 2">JCM 16345</strain>
    </source>
</reference>
<protein>
    <recommendedName>
        <fullName evidence="3">Sulfotransferase domain protein</fullName>
    </recommendedName>
</protein>
<dbReference type="RefSeq" id="WP_067787554.1">
    <property type="nucleotide sequence ID" value="NZ_CP016545.1"/>
</dbReference>
<keyword evidence="2" id="KW-1185">Reference proteome</keyword>
<dbReference type="OrthoDB" id="5380394at2"/>
<evidence type="ECO:0008006" key="3">
    <source>
        <dbReference type="Google" id="ProtNLM"/>
    </source>
</evidence>